<evidence type="ECO:0000313" key="3">
    <source>
        <dbReference type="EMBL" id="WZF89787.1"/>
    </source>
</evidence>
<reference evidence="3 4" key="1">
    <citation type="submission" date="2022-07" db="EMBL/GenBank/DDBJ databases">
        <title>A copper resistant bacterium isolated from sediment samples of deep sea hydrothermal areas.</title>
        <authorList>
            <person name="Zeng X."/>
        </authorList>
    </citation>
    <scope>NUCLEOTIDE SEQUENCE [LARGE SCALE GENOMIC DNA]</scope>
    <source>
        <strain evidence="4">CuT 6</strain>
    </source>
</reference>
<dbReference type="EMBL" id="CP101118">
    <property type="protein sequence ID" value="WZF89787.1"/>
    <property type="molecule type" value="Genomic_DNA"/>
</dbReference>
<evidence type="ECO:0000259" key="1">
    <source>
        <dbReference type="Pfam" id="PF00534"/>
    </source>
</evidence>
<accession>A0ABZ2W4T5</accession>
<keyword evidence="4" id="KW-1185">Reference proteome</keyword>
<feature type="domain" description="Glycosyltransferase subfamily 4-like N-terminal" evidence="2">
    <location>
        <begin position="8"/>
        <end position="127"/>
    </location>
</feature>
<dbReference type="Pfam" id="PF00534">
    <property type="entry name" value="Glycos_transf_1"/>
    <property type="match status" value="1"/>
</dbReference>
<evidence type="ECO:0000259" key="2">
    <source>
        <dbReference type="Pfam" id="PF13477"/>
    </source>
</evidence>
<dbReference type="RefSeq" id="WP_341582330.1">
    <property type="nucleotide sequence ID" value="NZ_CP101118.1"/>
</dbReference>
<dbReference type="Proteomes" id="UP001475781">
    <property type="component" value="Chromosome"/>
</dbReference>
<dbReference type="InterPro" id="IPR028098">
    <property type="entry name" value="Glyco_trans_4-like_N"/>
</dbReference>
<dbReference type="SUPFAM" id="SSF53756">
    <property type="entry name" value="UDP-Glycosyltransferase/glycogen phosphorylase"/>
    <property type="match status" value="1"/>
</dbReference>
<evidence type="ECO:0000313" key="4">
    <source>
        <dbReference type="Proteomes" id="UP001475781"/>
    </source>
</evidence>
<feature type="domain" description="Glycosyl transferase family 1" evidence="1">
    <location>
        <begin position="193"/>
        <end position="353"/>
    </location>
</feature>
<name>A0ABZ2W4T5_9GAMM</name>
<dbReference type="Pfam" id="PF13477">
    <property type="entry name" value="Glyco_trans_4_2"/>
    <property type="match status" value="1"/>
</dbReference>
<dbReference type="CDD" id="cd03808">
    <property type="entry name" value="GT4_CapM-like"/>
    <property type="match status" value="1"/>
</dbReference>
<dbReference type="InterPro" id="IPR001296">
    <property type="entry name" value="Glyco_trans_1"/>
</dbReference>
<dbReference type="PANTHER" id="PTHR12526:SF638">
    <property type="entry name" value="SPORE COAT PROTEIN SA"/>
    <property type="match status" value="1"/>
</dbReference>
<dbReference type="PANTHER" id="PTHR12526">
    <property type="entry name" value="GLYCOSYLTRANSFERASE"/>
    <property type="match status" value="1"/>
</dbReference>
<protein>
    <submittedName>
        <fullName evidence="3">Glycosyltransferase family 4 protein</fullName>
    </submittedName>
</protein>
<organism evidence="3 4">
    <name type="scientific">Marinobacter metalliresistant</name>
    <dbReference type="NCBI Taxonomy" id="2961995"/>
    <lineage>
        <taxon>Bacteria</taxon>
        <taxon>Pseudomonadati</taxon>
        <taxon>Pseudomonadota</taxon>
        <taxon>Gammaproteobacteria</taxon>
        <taxon>Pseudomonadales</taxon>
        <taxon>Marinobacteraceae</taxon>
        <taxon>Marinobacter</taxon>
    </lineage>
</organism>
<gene>
    <name evidence="3" type="ORF">NLK58_06215</name>
</gene>
<proteinExistence type="predicted"/>
<dbReference type="Gene3D" id="3.40.50.2000">
    <property type="entry name" value="Glycogen Phosphorylase B"/>
    <property type="match status" value="2"/>
</dbReference>
<sequence>MAANPKVILFVVNAPEFFLSHRLPIAVAAKEAGYVVHVASAPGPGVETIRAKGFLHHPIGFARSGQNPLVELRTLVSLARLFQKAQPDLVHLITIKPVLYGGIAARLGRVPGVVSAVSGLGTVFLADSVLAKLRRWLIVKLYLAAFKQKRLAVIFQNPDDRDTLISLGALHGGDVRLIRGSGISLDDFPSVPEPEGGKPVVVMAARLLRDKGVFEFVEAARLLWNRGLEVRMRLIGSADPGNLTSVTEAELDQWRKEGIVELLGFRSDIAAQYTAANIVCLPSHREGLPKSLVEAAACGRAVVTTDVPGCRDAITPGETGLLVPVKNPVALANAIQKLIENSGLRKRMGKAGRMLAEDAFSIEHIVAQHLKIYDEVSGHD</sequence>